<reference evidence="15 16" key="2">
    <citation type="journal article" date="2014" name="BMC Genomics">
        <title>An improved genome of the model marine alga Ostreococcus tauri unfolds by assessing Illumina de novo assemblies.</title>
        <authorList>
            <person name="Blanc-Mathieu R."/>
            <person name="Verhelst B."/>
            <person name="Derelle E."/>
            <person name="Rombauts S."/>
            <person name="Bouget F.Y."/>
            <person name="Carre I."/>
            <person name="Chateau A."/>
            <person name="Eyre-Walker A."/>
            <person name="Grimsley N."/>
            <person name="Moreau H."/>
            <person name="Piegu B."/>
            <person name="Rivals E."/>
            <person name="Schackwitz W."/>
            <person name="Van de Peer Y."/>
            <person name="Piganeau G."/>
        </authorList>
    </citation>
    <scope>NUCLEOTIDE SEQUENCE [LARGE SCALE GENOMIC DNA]</scope>
    <source>
        <strain evidence="16">OTTH 0595 / CCAP 157/2 / RCC745</strain>
    </source>
</reference>
<evidence type="ECO:0000259" key="14">
    <source>
        <dbReference type="Pfam" id="PF18913"/>
    </source>
</evidence>
<dbReference type="PANTHER" id="PTHR11556">
    <property type="entry name" value="FRUCTOSE-1,6-BISPHOSPHATASE-RELATED"/>
    <property type="match status" value="1"/>
</dbReference>
<dbReference type="GO" id="GO:0046872">
    <property type="term" value="F:metal ion binding"/>
    <property type="evidence" value="ECO:0007669"/>
    <property type="project" value="UniProtKB-KW"/>
</dbReference>
<evidence type="ECO:0000256" key="8">
    <source>
        <dbReference type="ARBA" id="ARBA00022801"/>
    </source>
</evidence>
<comment type="cofactor">
    <cofactor evidence="2">
        <name>Mg(2+)</name>
        <dbReference type="ChEBI" id="CHEBI:18420"/>
    </cofactor>
</comment>
<feature type="domain" description="Fructose-1-6-bisphosphatase class 1 C-terminal" evidence="14">
    <location>
        <begin position="219"/>
        <end position="344"/>
    </location>
</feature>
<keyword evidence="6" id="KW-0963">Cytoplasm</keyword>
<organism evidence="15 16">
    <name type="scientific">Ostreococcus tauri</name>
    <name type="common">Marine green alga</name>
    <dbReference type="NCBI Taxonomy" id="70448"/>
    <lineage>
        <taxon>Eukaryota</taxon>
        <taxon>Viridiplantae</taxon>
        <taxon>Chlorophyta</taxon>
        <taxon>Mamiellophyceae</taxon>
        <taxon>Mamiellales</taxon>
        <taxon>Bathycoccaceae</taxon>
        <taxon>Ostreococcus</taxon>
    </lineage>
</organism>
<accession>A0A090N3Y1</accession>
<evidence type="ECO:0000256" key="1">
    <source>
        <dbReference type="ARBA" id="ARBA00001273"/>
    </source>
</evidence>
<evidence type="ECO:0000256" key="2">
    <source>
        <dbReference type="ARBA" id="ARBA00001946"/>
    </source>
</evidence>
<evidence type="ECO:0000259" key="13">
    <source>
        <dbReference type="Pfam" id="PF00316"/>
    </source>
</evidence>
<dbReference type="EMBL" id="CAID01000009">
    <property type="protein sequence ID" value="CEF98908.1"/>
    <property type="molecule type" value="Genomic_DNA"/>
</dbReference>
<dbReference type="GO" id="GO:0005986">
    <property type="term" value="P:sucrose biosynthetic process"/>
    <property type="evidence" value="ECO:0007669"/>
    <property type="project" value="TreeGrafter"/>
</dbReference>
<gene>
    <name evidence="15" type="ORF">OT_ostta09g00160</name>
</gene>
<dbReference type="GeneID" id="9833526"/>
<proteinExistence type="inferred from homology"/>
<dbReference type="GO" id="GO:0006000">
    <property type="term" value="P:fructose metabolic process"/>
    <property type="evidence" value="ECO:0007669"/>
    <property type="project" value="TreeGrafter"/>
</dbReference>
<dbReference type="Proteomes" id="UP000009170">
    <property type="component" value="Unassembled WGS sequence"/>
</dbReference>
<comment type="catalytic activity">
    <reaction evidence="1">
        <text>beta-D-fructose 1,6-bisphosphate + H2O = beta-D-fructose 6-phosphate + phosphate</text>
        <dbReference type="Rhea" id="RHEA:11064"/>
        <dbReference type="ChEBI" id="CHEBI:15377"/>
        <dbReference type="ChEBI" id="CHEBI:32966"/>
        <dbReference type="ChEBI" id="CHEBI:43474"/>
        <dbReference type="ChEBI" id="CHEBI:57634"/>
        <dbReference type="EC" id="3.1.3.11"/>
    </reaction>
</comment>
<evidence type="ECO:0000256" key="7">
    <source>
        <dbReference type="ARBA" id="ARBA00022723"/>
    </source>
</evidence>
<dbReference type="GO" id="GO:0030388">
    <property type="term" value="P:fructose 1,6-bisphosphate metabolic process"/>
    <property type="evidence" value="ECO:0007669"/>
    <property type="project" value="TreeGrafter"/>
</dbReference>
<dbReference type="PIRSF" id="PIRSF000904">
    <property type="entry name" value="FBPtase_SBPase"/>
    <property type="match status" value="1"/>
</dbReference>
<comment type="caution">
    <text evidence="15">The sequence shown here is derived from an EMBL/GenBank/DDBJ whole genome shotgun (WGS) entry which is preliminary data.</text>
</comment>
<dbReference type="Pfam" id="PF18913">
    <property type="entry name" value="FBPase_C"/>
    <property type="match status" value="1"/>
</dbReference>
<dbReference type="GO" id="GO:0005737">
    <property type="term" value="C:cytoplasm"/>
    <property type="evidence" value="ECO:0007669"/>
    <property type="project" value="TreeGrafter"/>
</dbReference>
<reference evidence="16" key="1">
    <citation type="journal article" date="2006" name="Proc. Natl. Acad. Sci. U.S.A.">
        <title>Genome analysis of the smallest free-living eukaryote Ostreococcus tauri unveils many unique features.</title>
        <authorList>
            <person name="Derelle E."/>
            <person name="Ferraz C."/>
            <person name="Rombauts S."/>
            <person name="Rouze P."/>
            <person name="Worden A.Z."/>
            <person name="Robbens S."/>
            <person name="Partensky F."/>
            <person name="Degroeve S."/>
            <person name="Echeynie S."/>
            <person name="Cooke R."/>
            <person name="Saeys Y."/>
            <person name="Wuyts J."/>
            <person name="Jabbari K."/>
            <person name="Bowler C."/>
            <person name="Panaud O."/>
            <person name="Piegu B."/>
            <person name="Ball S.G."/>
            <person name="Ral J.-P."/>
            <person name="Bouget F.-Y."/>
            <person name="Piganeau G."/>
            <person name="De Baets B."/>
            <person name="Picard A."/>
            <person name="Delseny M."/>
            <person name="Demaille J."/>
            <person name="Van de Peer Y."/>
            <person name="Moreau H."/>
        </authorList>
    </citation>
    <scope>NUCLEOTIDE SEQUENCE [LARGE SCALE GENOMIC DNA]</scope>
    <source>
        <strain evidence="16">OTTH 0595 / CCAP 157/2 / RCC745</strain>
    </source>
</reference>
<keyword evidence="9" id="KW-0460">Magnesium</keyword>
<dbReference type="PANTHER" id="PTHR11556:SF35">
    <property type="entry name" value="SEDOHEPTULOSE-1,7-BISPHOSPHATASE, CHLOROPLASTIC"/>
    <property type="match status" value="1"/>
</dbReference>
<keyword evidence="10 12" id="KW-0119">Carbohydrate metabolism</keyword>
<dbReference type="PRINTS" id="PR00115">
    <property type="entry name" value="F16BPHPHTASE"/>
</dbReference>
<evidence type="ECO:0000256" key="5">
    <source>
        <dbReference type="ARBA" id="ARBA00013093"/>
    </source>
</evidence>
<dbReference type="RefSeq" id="XP_003080995.2">
    <property type="nucleotide sequence ID" value="XM_003080947.2"/>
</dbReference>
<evidence type="ECO:0000256" key="11">
    <source>
        <dbReference type="ARBA" id="ARBA00032973"/>
    </source>
</evidence>
<dbReference type="PIRSF" id="PIRSF500210">
    <property type="entry name" value="FBPtase"/>
    <property type="match status" value="1"/>
</dbReference>
<dbReference type="InterPro" id="IPR000146">
    <property type="entry name" value="FBPase_class-1"/>
</dbReference>
<comment type="similarity">
    <text evidence="4 12">Belongs to the FBPase class 1 family.</text>
</comment>
<dbReference type="KEGG" id="ota:OT_ostta09g00160"/>
<keyword evidence="8 12" id="KW-0378">Hydrolase</keyword>
<evidence type="ECO:0000313" key="16">
    <source>
        <dbReference type="Proteomes" id="UP000009170"/>
    </source>
</evidence>
<dbReference type="STRING" id="70448.A0A090N3Y1"/>
<evidence type="ECO:0000256" key="12">
    <source>
        <dbReference type="RuleBase" id="RU000508"/>
    </source>
</evidence>
<protein>
    <recommendedName>
        <fullName evidence="5">fructose-bisphosphatase</fullName>
        <ecNumber evidence="5">3.1.3.11</ecNumber>
    </recommendedName>
    <alternativeName>
        <fullName evidence="11">D-fructose-1,6-bisphosphate 1-phosphohydrolase</fullName>
    </alternativeName>
</protein>
<dbReference type="SUPFAM" id="SSF56655">
    <property type="entry name" value="Carbohydrate phosphatase"/>
    <property type="match status" value="1"/>
</dbReference>
<dbReference type="PROSITE" id="PS00124">
    <property type="entry name" value="FBPASE"/>
    <property type="match status" value="1"/>
</dbReference>
<dbReference type="Gene3D" id="3.30.540.10">
    <property type="entry name" value="Fructose-1,6-Bisphosphatase, subunit A, domain 1"/>
    <property type="match status" value="1"/>
</dbReference>
<evidence type="ECO:0000256" key="6">
    <source>
        <dbReference type="ARBA" id="ARBA00022490"/>
    </source>
</evidence>
<dbReference type="InterPro" id="IPR028343">
    <property type="entry name" value="FBPtase"/>
</dbReference>
<evidence type="ECO:0000256" key="4">
    <source>
        <dbReference type="ARBA" id="ARBA00010941"/>
    </source>
</evidence>
<dbReference type="GO" id="GO:0006002">
    <property type="term" value="P:fructose 6-phosphate metabolic process"/>
    <property type="evidence" value="ECO:0007669"/>
    <property type="project" value="TreeGrafter"/>
</dbReference>
<dbReference type="GO" id="GO:0042132">
    <property type="term" value="F:fructose 1,6-bisphosphate 1-phosphatase activity"/>
    <property type="evidence" value="ECO:0007669"/>
    <property type="project" value="UniProtKB-EC"/>
</dbReference>
<comment type="pathway">
    <text evidence="3">Carbohydrate biosynthesis; Calvin cycle.</text>
</comment>
<dbReference type="OrthoDB" id="10256725at2759"/>
<dbReference type="InParanoid" id="A0A090N3Y1"/>
<dbReference type="InterPro" id="IPR033391">
    <property type="entry name" value="FBPase_N"/>
</dbReference>
<evidence type="ECO:0000256" key="9">
    <source>
        <dbReference type="ARBA" id="ARBA00022842"/>
    </source>
</evidence>
<feature type="domain" description="Fructose-1-6-bisphosphatase class I N-terminal" evidence="13">
    <location>
        <begin position="43"/>
        <end position="214"/>
    </location>
</feature>
<dbReference type="InterPro" id="IPR020548">
    <property type="entry name" value="Fructose_bisphosphatase_AS"/>
</dbReference>
<dbReference type="CDD" id="cd00354">
    <property type="entry name" value="FBPase"/>
    <property type="match status" value="1"/>
</dbReference>
<dbReference type="Pfam" id="PF00316">
    <property type="entry name" value="FBPase"/>
    <property type="match status" value="1"/>
</dbReference>
<evidence type="ECO:0000256" key="3">
    <source>
        <dbReference type="ARBA" id="ARBA00005215"/>
    </source>
</evidence>
<dbReference type="AlphaFoldDB" id="A0A090N3Y1"/>
<evidence type="ECO:0000256" key="10">
    <source>
        <dbReference type="ARBA" id="ARBA00023277"/>
    </source>
</evidence>
<dbReference type="InterPro" id="IPR044015">
    <property type="entry name" value="FBPase_C_dom"/>
</dbReference>
<dbReference type="Gene3D" id="3.40.190.80">
    <property type="match status" value="1"/>
</dbReference>
<sequence length="361" mass="38476">MGDAGLAGAYEVGAATLHEYLRARAADAVEASTSAREAEDCENEAAIVRALARTCAKIGRFVRRAGLTDVKAYVEGKNGAVNVHGEEQAALDDAAHEMCVEALREEGSSAWIASEESEDVVAANPRGRIAVVFDPLDGSSNIECGVGVGTIFGLVGVDENSAAASVYARPGNDMRSVGYVMYGASTILVLSFMSTGAVCAFTYDESLDAFVLTKANIRIPTSGNVYSVNQANYRKWDDVMRAYIDECSKEKKSLRYIGSMVADVHRTLLYGGTFHYPADASNPNGKLRAVYECFPMSAIIERAGGLAISAADTRVLDFVPTSAHERMPIHVGSPADIERLSQMYRESPGGAAAVRSTFSPL</sequence>
<dbReference type="EC" id="3.1.3.11" evidence="5"/>
<evidence type="ECO:0000313" key="15">
    <source>
        <dbReference type="EMBL" id="CEF98908.1"/>
    </source>
</evidence>
<keyword evidence="7" id="KW-0479">Metal-binding</keyword>
<dbReference type="HAMAP" id="MF_01855">
    <property type="entry name" value="FBPase_class1"/>
    <property type="match status" value="1"/>
</dbReference>
<name>A0A090N3Y1_OSTTA</name>
<dbReference type="GO" id="GO:0006094">
    <property type="term" value="P:gluconeogenesis"/>
    <property type="evidence" value="ECO:0007669"/>
    <property type="project" value="TreeGrafter"/>
</dbReference>
<keyword evidence="16" id="KW-1185">Reference proteome</keyword>